<accession>A0A1I6G9C4</accession>
<evidence type="ECO:0000313" key="3">
    <source>
        <dbReference type="Proteomes" id="UP000198531"/>
    </source>
</evidence>
<evidence type="ECO:0000256" key="1">
    <source>
        <dbReference type="SAM" id="Phobius"/>
    </source>
</evidence>
<organism evidence="2 3">
    <name type="scientific">Halogeometricum rufum</name>
    <dbReference type="NCBI Taxonomy" id="553469"/>
    <lineage>
        <taxon>Archaea</taxon>
        <taxon>Methanobacteriati</taxon>
        <taxon>Methanobacteriota</taxon>
        <taxon>Stenosarchaea group</taxon>
        <taxon>Halobacteria</taxon>
        <taxon>Halobacteriales</taxon>
        <taxon>Haloferacaceae</taxon>
        <taxon>Halogeometricum</taxon>
    </lineage>
</organism>
<keyword evidence="3" id="KW-1185">Reference proteome</keyword>
<keyword evidence="1" id="KW-1133">Transmembrane helix</keyword>
<protein>
    <submittedName>
        <fullName evidence="2">Uncharacterized protein</fullName>
    </submittedName>
</protein>
<dbReference type="RefSeq" id="WP_089804736.1">
    <property type="nucleotide sequence ID" value="NZ_FOYT01000001.1"/>
</dbReference>
<keyword evidence="1" id="KW-0812">Transmembrane</keyword>
<dbReference type="STRING" id="553469.SAMN04487947_0762"/>
<name>A0A1I6G9C4_9EURY</name>
<dbReference type="Proteomes" id="UP000198531">
    <property type="component" value="Unassembled WGS sequence"/>
</dbReference>
<sequence>MDAESRSPLDWKFAAAGFALLVVGVGVVTERPLLSLGAASLLLLALSLVYPFARFAGETNPREGRR</sequence>
<feature type="transmembrane region" description="Helical" evidence="1">
    <location>
        <begin position="34"/>
        <end position="56"/>
    </location>
</feature>
<evidence type="ECO:0000313" key="2">
    <source>
        <dbReference type="EMBL" id="SFR38667.1"/>
    </source>
</evidence>
<gene>
    <name evidence="2" type="ORF">SAMN04487947_0762</name>
</gene>
<proteinExistence type="predicted"/>
<feature type="transmembrane region" description="Helical" evidence="1">
    <location>
        <begin position="9"/>
        <end position="28"/>
    </location>
</feature>
<dbReference type="EMBL" id="FOYT01000001">
    <property type="protein sequence ID" value="SFR38667.1"/>
    <property type="molecule type" value="Genomic_DNA"/>
</dbReference>
<reference evidence="3" key="1">
    <citation type="submission" date="2016-10" db="EMBL/GenBank/DDBJ databases">
        <authorList>
            <person name="Varghese N."/>
            <person name="Submissions S."/>
        </authorList>
    </citation>
    <scope>NUCLEOTIDE SEQUENCE [LARGE SCALE GENOMIC DNA]</scope>
    <source>
        <strain evidence="3">CGMCC 1.7736</strain>
    </source>
</reference>
<keyword evidence="1" id="KW-0472">Membrane</keyword>
<dbReference type="AlphaFoldDB" id="A0A1I6G9C4"/>